<comment type="caution">
    <text evidence="3">The sequence shown here is derived from an EMBL/GenBank/DDBJ whole genome shotgun (WGS) entry which is preliminary data.</text>
</comment>
<organism evidence="3 4">
    <name type="scientific">Purpureocillium lavendulum</name>
    <dbReference type="NCBI Taxonomy" id="1247861"/>
    <lineage>
        <taxon>Eukaryota</taxon>
        <taxon>Fungi</taxon>
        <taxon>Dikarya</taxon>
        <taxon>Ascomycota</taxon>
        <taxon>Pezizomycotina</taxon>
        <taxon>Sordariomycetes</taxon>
        <taxon>Hypocreomycetidae</taxon>
        <taxon>Hypocreales</taxon>
        <taxon>Ophiocordycipitaceae</taxon>
        <taxon>Purpureocillium</taxon>
    </lineage>
</organism>
<name>A0AB34FCJ3_9HYPO</name>
<dbReference type="InterPro" id="IPR013083">
    <property type="entry name" value="Znf_RING/FYVE/PHD"/>
</dbReference>
<evidence type="ECO:0000313" key="3">
    <source>
        <dbReference type="EMBL" id="KAJ6436717.1"/>
    </source>
</evidence>
<keyword evidence="4" id="KW-1185">Reference proteome</keyword>
<keyword evidence="1" id="KW-0479">Metal-binding</keyword>
<evidence type="ECO:0000313" key="4">
    <source>
        <dbReference type="Proteomes" id="UP001163105"/>
    </source>
</evidence>
<dbReference type="GO" id="GO:0008270">
    <property type="term" value="F:zinc ion binding"/>
    <property type="evidence" value="ECO:0007669"/>
    <property type="project" value="UniProtKB-KW"/>
</dbReference>
<keyword evidence="1" id="KW-0863">Zinc-finger</keyword>
<gene>
    <name evidence="3" type="ORF">O9K51_10681</name>
</gene>
<dbReference type="Gene3D" id="3.30.40.10">
    <property type="entry name" value="Zinc/RING finger domain, C3HC4 (zinc finger)"/>
    <property type="match status" value="1"/>
</dbReference>
<evidence type="ECO:0000259" key="2">
    <source>
        <dbReference type="PROSITE" id="PS50089"/>
    </source>
</evidence>
<reference evidence="3" key="1">
    <citation type="submission" date="2023-01" db="EMBL/GenBank/DDBJ databases">
        <title>The growth and conidiation of Purpureocillium lavendulum are regulated by nitrogen source and histone H3K14 acetylation.</title>
        <authorList>
            <person name="Tang P."/>
            <person name="Han J."/>
            <person name="Zhang C."/>
            <person name="Tang P."/>
            <person name="Qi F."/>
            <person name="Zhang K."/>
            <person name="Liang L."/>
        </authorList>
    </citation>
    <scope>NUCLEOTIDE SEQUENCE</scope>
    <source>
        <strain evidence="3">YMF1.00683</strain>
    </source>
</reference>
<feature type="domain" description="RING-type" evidence="2">
    <location>
        <begin position="89"/>
        <end position="137"/>
    </location>
</feature>
<keyword evidence="1" id="KW-0862">Zinc</keyword>
<dbReference type="AlphaFoldDB" id="A0AB34FCJ3"/>
<evidence type="ECO:0000256" key="1">
    <source>
        <dbReference type="PROSITE-ProRule" id="PRU00175"/>
    </source>
</evidence>
<dbReference type="PROSITE" id="PS50089">
    <property type="entry name" value="ZF_RING_2"/>
    <property type="match status" value="1"/>
</dbReference>
<dbReference type="InterPro" id="IPR001841">
    <property type="entry name" value="Znf_RING"/>
</dbReference>
<protein>
    <recommendedName>
        <fullName evidence="2">RING-type domain-containing protein</fullName>
    </recommendedName>
</protein>
<dbReference type="SUPFAM" id="SSF57850">
    <property type="entry name" value="RING/U-box"/>
    <property type="match status" value="1"/>
</dbReference>
<proteinExistence type="predicted"/>
<dbReference type="Proteomes" id="UP001163105">
    <property type="component" value="Unassembled WGS sequence"/>
</dbReference>
<accession>A0AB34FCJ3</accession>
<dbReference type="EMBL" id="JAQHRD010000017">
    <property type="protein sequence ID" value="KAJ6436717.1"/>
    <property type="molecule type" value="Genomic_DNA"/>
</dbReference>
<sequence>MDVIVMGGNVSRSILDMSDPTRLTPRRALEALGFMAQSQWRFFKLRPEVRQGYNYPSFTDAEREHLVKSLPPQLILYDSRPETLEETDCEKCKHDGEEVPDEIYRLSLNCGHWFHAHCFVATLTKMEKGKDQCPVEKCPERIDTEPAASEARDWWRREGRSYRGGLLGP</sequence>